<dbReference type="GO" id="GO:0030313">
    <property type="term" value="C:cell envelope"/>
    <property type="evidence" value="ECO:0007669"/>
    <property type="project" value="UniProtKB-SubCell"/>
</dbReference>
<dbReference type="Pfam" id="PF09375">
    <property type="entry name" value="Peptidase_M75"/>
    <property type="match status" value="1"/>
</dbReference>
<dbReference type="AlphaFoldDB" id="A0A1H7BIC5"/>
<comment type="subcellular location">
    <subcellularLocation>
        <location evidence="1">Cell envelope</location>
    </subcellularLocation>
</comment>
<gene>
    <name evidence="5" type="ORF">SAMN05192553_11241</name>
</gene>
<name>A0A1H7BIC5_9BACT</name>
<dbReference type="InterPro" id="IPR034984">
    <property type="entry name" value="Imelysin-like_IPPA"/>
</dbReference>
<evidence type="ECO:0000256" key="3">
    <source>
        <dbReference type="SAM" id="SignalP"/>
    </source>
</evidence>
<dbReference type="InterPro" id="IPR018976">
    <property type="entry name" value="Imelysin-like"/>
</dbReference>
<sequence length="367" mass="40292">MNRRFYSTALLLALLVGFFACEEGETPIQNSFDRGEMLENMAENLIIPAYTDLQTRVGALESSAESFTQNPDMNSLQSLQAAWEAAYSSWQYANAYNFGPAGEEGIRRSLLEEVGTFPVSEEKIENAITGTANFNDFNRDARGFLAVEYLIFETGNSNATVVEAFASQNRKDFLLGAVADIERRVTEVLSAWNSGYASEFIQNRGTDVGSSTSMLYNEFVKSFESAKNFKLGLPLGRRPGQTQAEPQLVEARYSGTSAAMLKEHLQAIERIWQGRGGQGQNGPGFWEYLQSVEGGAALIEATEAQMTAVKAALEALPDSPPLSEQIQLAPEPADRLHTELQKQTRFYKSDMSSLLGISITFSSGDGD</sequence>
<dbReference type="CDD" id="cd14659">
    <property type="entry name" value="Imelysin-like_IPPA"/>
    <property type="match status" value="1"/>
</dbReference>
<dbReference type="InterPro" id="IPR038352">
    <property type="entry name" value="Imelysin_sf"/>
</dbReference>
<evidence type="ECO:0000259" key="4">
    <source>
        <dbReference type="Pfam" id="PF09375"/>
    </source>
</evidence>
<evidence type="ECO:0000256" key="1">
    <source>
        <dbReference type="ARBA" id="ARBA00004196"/>
    </source>
</evidence>
<evidence type="ECO:0000313" key="6">
    <source>
        <dbReference type="Proteomes" id="UP000199403"/>
    </source>
</evidence>
<keyword evidence="6" id="KW-1185">Reference proteome</keyword>
<protein>
    <recommendedName>
        <fullName evidence="4">Imelysin-like domain-containing protein</fullName>
    </recommendedName>
</protein>
<dbReference type="Proteomes" id="UP000199403">
    <property type="component" value="Unassembled WGS sequence"/>
</dbReference>
<evidence type="ECO:0000313" key="5">
    <source>
        <dbReference type="EMBL" id="SEJ77228.1"/>
    </source>
</evidence>
<feature type="domain" description="Imelysin-like" evidence="4">
    <location>
        <begin position="46"/>
        <end position="342"/>
    </location>
</feature>
<feature type="signal peptide" evidence="3">
    <location>
        <begin position="1"/>
        <end position="22"/>
    </location>
</feature>
<accession>A0A1H7BIC5</accession>
<keyword evidence="2 3" id="KW-0732">Signal</keyword>
<dbReference type="OrthoDB" id="650514at2"/>
<proteinExistence type="predicted"/>
<reference evidence="6" key="1">
    <citation type="submission" date="2016-10" db="EMBL/GenBank/DDBJ databases">
        <authorList>
            <person name="Varghese N."/>
            <person name="Submissions S."/>
        </authorList>
    </citation>
    <scope>NUCLEOTIDE SEQUENCE [LARGE SCALE GENOMIC DNA]</scope>
    <source>
        <strain evidence="6">IBRC-M 10761</strain>
    </source>
</reference>
<dbReference type="PROSITE" id="PS51257">
    <property type="entry name" value="PROKAR_LIPOPROTEIN"/>
    <property type="match status" value="1"/>
</dbReference>
<feature type="chain" id="PRO_5011451362" description="Imelysin-like domain-containing protein" evidence="3">
    <location>
        <begin position="23"/>
        <end position="367"/>
    </location>
</feature>
<dbReference type="RefSeq" id="WP_092178664.1">
    <property type="nucleotide sequence ID" value="NZ_FNZH01000012.1"/>
</dbReference>
<evidence type="ECO:0000256" key="2">
    <source>
        <dbReference type="ARBA" id="ARBA00022729"/>
    </source>
</evidence>
<dbReference type="Gene3D" id="1.20.1420.20">
    <property type="entry name" value="M75 peptidase, HXXE motif"/>
    <property type="match status" value="1"/>
</dbReference>
<dbReference type="EMBL" id="FNZH01000012">
    <property type="protein sequence ID" value="SEJ77228.1"/>
    <property type="molecule type" value="Genomic_DNA"/>
</dbReference>
<organism evidence="5 6">
    <name type="scientific">Cyclobacterium xiamenense</name>
    <dbReference type="NCBI Taxonomy" id="1297121"/>
    <lineage>
        <taxon>Bacteria</taxon>
        <taxon>Pseudomonadati</taxon>
        <taxon>Bacteroidota</taxon>
        <taxon>Cytophagia</taxon>
        <taxon>Cytophagales</taxon>
        <taxon>Cyclobacteriaceae</taxon>
        <taxon>Cyclobacterium</taxon>
    </lineage>
</organism>
<dbReference type="STRING" id="1416801.SAMN05192553_11241"/>